<evidence type="ECO:0000256" key="4">
    <source>
        <dbReference type="SAM" id="SignalP"/>
    </source>
</evidence>
<evidence type="ECO:0000259" key="5">
    <source>
        <dbReference type="SMART" id="SM00062"/>
    </source>
</evidence>
<name>A0AAU8LYI6_9BACT</name>
<dbReference type="Pfam" id="PF12974">
    <property type="entry name" value="Phosphonate-bd"/>
    <property type="match status" value="1"/>
</dbReference>
<evidence type="ECO:0000313" key="6">
    <source>
        <dbReference type="EMBL" id="XCN73945.1"/>
    </source>
</evidence>
<organism evidence="6">
    <name type="scientific">Candidatus Electrothrix aestuarii</name>
    <dbReference type="NCBI Taxonomy" id="3062594"/>
    <lineage>
        <taxon>Bacteria</taxon>
        <taxon>Pseudomonadati</taxon>
        <taxon>Thermodesulfobacteriota</taxon>
        <taxon>Desulfobulbia</taxon>
        <taxon>Desulfobulbales</taxon>
        <taxon>Desulfobulbaceae</taxon>
        <taxon>Candidatus Electrothrix</taxon>
    </lineage>
</organism>
<sequence length="300" mass="33326">MIKKLLAALTLLLFFIVPSFAAQKSTNETVKIGILSWNGPLGFKKSWEGIEKYLSKEIGRPFELVPLEFKEVLPAVRQGTVEFFTADPSMFISAKTKYGAEEILTMKLINADSVGAVIFTKKDNDKVSQLPDLRGKKFGALHRWSFGGWQMAEKEFRDAGIDPYPFLHTLRFFDKPDAVVRAVLSGQVDAGTIPASILERMARTGAIKMRDVKFLNQKDYPDFPYACSTELYPGFPLAKTAAVGHTLAHEVADALKALKPGDKILKAARITGWVDPLDYTDLEVVQSQLRGGGYTGRRPH</sequence>
<dbReference type="SUPFAM" id="SSF53850">
    <property type="entry name" value="Periplasmic binding protein-like II"/>
    <property type="match status" value="1"/>
</dbReference>
<dbReference type="Gene3D" id="3.40.190.10">
    <property type="entry name" value="Periplasmic binding protein-like II"/>
    <property type="match status" value="2"/>
</dbReference>
<keyword evidence="3 4" id="KW-0732">Signal</keyword>
<dbReference type="EMBL" id="CP159373">
    <property type="protein sequence ID" value="XCN73945.1"/>
    <property type="molecule type" value="Genomic_DNA"/>
</dbReference>
<accession>A0AAU8LYI6</accession>
<feature type="chain" id="PRO_5043459623" evidence="4">
    <location>
        <begin position="22"/>
        <end position="300"/>
    </location>
</feature>
<dbReference type="GO" id="GO:0042597">
    <property type="term" value="C:periplasmic space"/>
    <property type="evidence" value="ECO:0007669"/>
    <property type="project" value="UniProtKB-SubCell"/>
</dbReference>
<comment type="subcellular location">
    <subcellularLocation>
        <location evidence="1">Periplasm</location>
    </subcellularLocation>
</comment>
<dbReference type="PANTHER" id="PTHR30024:SF47">
    <property type="entry name" value="TAURINE-BINDING PERIPLASMIC PROTEIN"/>
    <property type="match status" value="1"/>
</dbReference>
<evidence type="ECO:0000256" key="2">
    <source>
        <dbReference type="ARBA" id="ARBA00010742"/>
    </source>
</evidence>
<evidence type="ECO:0000256" key="1">
    <source>
        <dbReference type="ARBA" id="ARBA00004418"/>
    </source>
</evidence>
<dbReference type="AlphaFoldDB" id="A0AAU8LYI6"/>
<comment type="similarity">
    <text evidence="2">Belongs to the bacterial solute-binding protein SsuA/TauA family.</text>
</comment>
<evidence type="ECO:0000256" key="3">
    <source>
        <dbReference type="ARBA" id="ARBA00022729"/>
    </source>
</evidence>
<dbReference type="InterPro" id="IPR001638">
    <property type="entry name" value="Solute-binding_3/MltF_N"/>
</dbReference>
<feature type="domain" description="Solute-binding protein family 3/N-terminal" evidence="5">
    <location>
        <begin position="29"/>
        <end position="268"/>
    </location>
</feature>
<dbReference type="PANTHER" id="PTHR30024">
    <property type="entry name" value="ALIPHATIC SULFONATES-BINDING PROTEIN-RELATED"/>
    <property type="match status" value="1"/>
</dbReference>
<dbReference type="SMART" id="SM00062">
    <property type="entry name" value="PBPb"/>
    <property type="match status" value="1"/>
</dbReference>
<reference evidence="6" key="1">
    <citation type="journal article" date="2024" name="Syst. Appl. Microbiol.">
        <title>First single-strain enrichments of Electrothrix cable bacteria, description of E. aestuarii sp. nov. and E. rattekaaiensis sp. nov., and proposal of a cable bacteria taxonomy following the rules of the SeqCode.</title>
        <authorList>
            <person name="Plum-Jensen L.E."/>
            <person name="Schramm A."/>
            <person name="Marshall I.P.G."/>
        </authorList>
    </citation>
    <scope>NUCLEOTIDE SEQUENCE</scope>
    <source>
        <strain evidence="6">Rat1</strain>
    </source>
</reference>
<dbReference type="KEGG" id="eaj:Q3M24_04090"/>
<reference evidence="6" key="2">
    <citation type="submission" date="2024-06" db="EMBL/GenBank/DDBJ databases">
        <authorList>
            <person name="Plum-Jensen L.E."/>
            <person name="Schramm A."/>
            <person name="Marshall I.P.G."/>
        </authorList>
    </citation>
    <scope>NUCLEOTIDE SEQUENCE</scope>
    <source>
        <strain evidence="6">Rat1</strain>
    </source>
</reference>
<feature type="signal peptide" evidence="4">
    <location>
        <begin position="1"/>
        <end position="21"/>
    </location>
</feature>
<proteinExistence type="inferred from homology"/>
<gene>
    <name evidence="6" type="ORF">Q3M24_04090</name>
</gene>
<protein>
    <submittedName>
        <fullName evidence="6">PhnD/SsuA/transferrin family substrate-binding protein</fullName>
    </submittedName>
</protein>